<sequence length="92" mass="9680">MIKTLAAAAFATVSLIAVAVPAQAANTYADASYSVADNEASIIQRLTEKGVDVQGVEEWSGYVRAFVTNADGSTSMAIYDPIYLNEVNFGAL</sequence>
<proteinExistence type="predicted"/>
<evidence type="ECO:0000256" key="1">
    <source>
        <dbReference type="SAM" id="SignalP"/>
    </source>
</evidence>
<reference evidence="2" key="1">
    <citation type="submission" date="2021-04" db="EMBL/GenBank/DDBJ databases">
        <title>Devosia litorisediminis sp. nov., isolated from a sand dune.</title>
        <authorList>
            <person name="Park S."/>
            <person name="Yoon J.-H."/>
        </authorList>
    </citation>
    <scope>NUCLEOTIDE SEQUENCE</scope>
    <source>
        <strain evidence="2">BSSL-BM10</strain>
    </source>
</reference>
<feature type="chain" id="PRO_5036907122" description="PepSY domain-containing protein" evidence="1">
    <location>
        <begin position="25"/>
        <end position="92"/>
    </location>
</feature>
<organism evidence="2 3">
    <name type="scientific">Devosia litorisediminis</name>
    <dbReference type="NCBI Taxonomy" id="2829817"/>
    <lineage>
        <taxon>Bacteria</taxon>
        <taxon>Pseudomonadati</taxon>
        <taxon>Pseudomonadota</taxon>
        <taxon>Alphaproteobacteria</taxon>
        <taxon>Hyphomicrobiales</taxon>
        <taxon>Devosiaceae</taxon>
        <taxon>Devosia</taxon>
    </lineage>
</organism>
<dbReference type="RefSeq" id="WP_212658939.1">
    <property type="nucleotide sequence ID" value="NZ_JAGXTP010000001.1"/>
</dbReference>
<gene>
    <name evidence="2" type="ORF">KD146_12245</name>
</gene>
<keyword evidence="3" id="KW-1185">Reference proteome</keyword>
<keyword evidence="1" id="KW-0732">Signal</keyword>
<dbReference type="AlphaFoldDB" id="A0A942EDX7"/>
<accession>A0A942EDX7</accession>
<feature type="signal peptide" evidence="1">
    <location>
        <begin position="1"/>
        <end position="24"/>
    </location>
</feature>
<evidence type="ECO:0000313" key="3">
    <source>
        <dbReference type="Proteomes" id="UP000678281"/>
    </source>
</evidence>
<comment type="caution">
    <text evidence="2">The sequence shown here is derived from an EMBL/GenBank/DDBJ whole genome shotgun (WGS) entry which is preliminary data.</text>
</comment>
<dbReference type="EMBL" id="JAGXTP010000001">
    <property type="protein sequence ID" value="MBS3849469.1"/>
    <property type="molecule type" value="Genomic_DNA"/>
</dbReference>
<name>A0A942EDX7_9HYPH</name>
<protein>
    <recommendedName>
        <fullName evidence="4">PepSY domain-containing protein</fullName>
    </recommendedName>
</protein>
<evidence type="ECO:0008006" key="4">
    <source>
        <dbReference type="Google" id="ProtNLM"/>
    </source>
</evidence>
<evidence type="ECO:0000313" key="2">
    <source>
        <dbReference type="EMBL" id="MBS3849469.1"/>
    </source>
</evidence>
<dbReference type="Proteomes" id="UP000678281">
    <property type="component" value="Unassembled WGS sequence"/>
</dbReference>